<keyword evidence="1" id="KW-0812">Transmembrane</keyword>
<keyword evidence="1" id="KW-1133">Transmembrane helix</keyword>
<protein>
    <recommendedName>
        <fullName evidence="3">Transmembrane protein</fullName>
    </recommendedName>
</protein>
<dbReference type="Gramene" id="rna36471">
    <property type="protein sequence ID" value="RHN51905.1"/>
    <property type="gene ID" value="gene36471"/>
</dbReference>
<evidence type="ECO:0000256" key="1">
    <source>
        <dbReference type="SAM" id="Phobius"/>
    </source>
</evidence>
<dbReference type="AlphaFoldDB" id="A0A396HKV3"/>
<sequence>MYKCRRVEYNFLVDVVFNINWPKPIVLKSDGPSSLLLLIQYKCGYIDNIFLIYFFLLFSIMLNLIHEKKIFNFISSSSLFSIFFLDSSYILFLFLLFFDILYLLTIFQDLDASLNPQLIRS</sequence>
<feature type="transmembrane region" description="Helical" evidence="1">
    <location>
        <begin position="77"/>
        <end position="104"/>
    </location>
</feature>
<organism evidence="2">
    <name type="scientific">Medicago truncatula</name>
    <name type="common">Barrel medic</name>
    <name type="synonym">Medicago tribuloides</name>
    <dbReference type="NCBI Taxonomy" id="3880"/>
    <lineage>
        <taxon>Eukaryota</taxon>
        <taxon>Viridiplantae</taxon>
        <taxon>Streptophyta</taxon>
        <taxon>Embryophyta</taxon>
        <taxon>Tracheophyta</taxon>
        <taxon>Spermatophyta</taxon>
        <taxon>Magnoliopsida</taxon>
        <taxon>eudicotyledons</taxon>
        <taxon>Gunneridae</taxon>
        <taxon>Pentapetalae</taxon>
        <taxon>rosids</taxon>
        <taxon>fabids</taxon>
        <taxon>Fabales</taxon>
        <taxon>Fabaceae</taxon>
        <taxon>Papilionoideae</taxon>
        <taxon>50 kb inversion clade</taxon>
        <taxon>NPAAA clade</taxon>
        <taxon>Hologalegina</taxon>
        <taxon>IRL clade</taxon>
        <taxon>Trifolieae</taxon>
        <taxon>Medicago</taxon>
    </lineage>
</organism>
<dbReference type="Proteomes" id="UP000265566">
    <property type="component" value="Chromosome 6"/>
</dbReference>
<proteinExistence type="predicted"/>
<accession>A0A396HKV3</accession>
<keyword evidence="1" id="KW-0472">Membrane</keyword>
<comment type="caution">
    <text evidence="2">The sequence shown here is derived from an EMBL/GenBank/DDBJ whole genome shotgun (WGS) entry which is preliminary data.</text>
</comment>
<reference evidence="2" key="1">
    <citation type="journal article" date="2018" name="Nat. Plants">
        <title>Whole-genome landscape of Medicago truncatula symbiotic genes.</title>
        <authorList>
            <person name="Pecrix Y."/>
            <person name="Gamas P."/>
            <person name="Carrere S."/>
        </authorList>
    </citation>
    <scope>NUCLEOTIDE SEQUENCE</scope>
    <source>
        <tissue evidence="2">Leaves</tissue>
    </source>
</reference>
<gene>
    <name evidence="2" type="ORF">MtrunA17_Chr6g0474341</name>
</gene>
<feature type="transmembrane region" description="Helical" evidence="1">
    <location>
        <begin position="45"/>
        <end position="65"/>
    </location>
</feature>
<evidence type="ECO:0008006" key="3">
    <source>
        <dbReference type="Google" id="ProtNLM"/>
    </source>
</evidence>
<evidence type="ECO:0000313" key="2">
    <source>
        <dbReference type="EMBL" id="RHN51905.1"/>
    </source>
</evidence>
<dbReference type="EMBL" id="PSQE01000006">
    <property type="protein sequence ID" value="RHN51905.1"/>
    <property type="molecule type" value="Genomic_DNA"/>
</dbReference>
<name>A0A396HKV3_MEDTR</name>